<dbReference type="VEuPathDB" id="FungiDB:CCM_06066"/>
<dbReference type="PANTHER" id="PTHR33048:SF105">
    <property type="match status" value="1"/>
</dbReference>
<proteinExistence type="inferred from homology"/>
<evidence type="ECO:0000256" key="6">
    <source>
        <dbReference type="SAM" id="MobiDB-lite"/>
    </source>
</evidence>
<comment type="similarity">
    <text evidence="5">Belongs to the SAT4 family.</text>
</comment>
<evidence type="ECO:0000256" key="2">
    <source>
        <dbReference type="ARBA" id="ARBA00022692"/>
    </source>
</evidence>
<feature type="transmembrane region" description="Helical" evidence="7">
    <location>
        <begin position="258"/>
        <end position="279"/>
    </location>
</feature>
<feature type="transmembrane region" description="Helical" evidence="7">
    <location>
        <begin position="129"/>
        <end position="153"/>
    </location>
</feature>
<dbReference type="PANTHER" id="PTHR33048">
    <property type="entry name" value="PTH11-LIKE INTEGRAL MEMBRANE PROTEIN (AFU_ORTHOLOGUE AFUA_5G11245)"/>
    <property type="match status" value="1"/>
</dbReference>
<evidence type="ECO:0000256" key="7">
    <source>
        <dbReference type="SAM" id="Phobius"/>
    </source>
</evidence>
<keyword evidence="10" id="KW-1185">Reference proteome</keyword>
<dbReference type="HOGENOM" id="CLU_019101_0_1_1"/>
<comment type="subcellular location">
    <subcellularLocation>
        <location evidence="1">Membrane</location>
        <topology evidence="1">Multi-pass membrane protein</topology>
    </subcellularLocation>
</comment>
<feature type="domain" description="Rhodopsin" evidence="8">
    <location>
        <begin position="58"/>
        <end position="312"/>
    </location>
</feature>
<dbReference type="InterPro" id="IPR052337">
    <property type="entry name" value="SAT4-like"/>
</dbReference>
<keyword evidence="3 7" id="KW-1133">Transmembrane helix</keyword>
<gene>
    <name evidence="9" type="ORF">CCM_06066</name>
</gene>
<dbReference type="KEGG" id="cmt:CCM_06066"/>
<sequence length="445" mass="47874">MPAFRHADLGAVSARHDETRGMAAMLPRAAAAQDTFQVEAWALLATALTVTALRTGLRISTLGIRQLRWDDYLVCVGALFYVAETILAYCVGKIAHGLANSTMTDEHRASLSPDDDEYRLRVIGSQIQIAGWTTYGTLLWVYKTCMLIFYTRLTSGLHKSYKRQIIFGFALLGSTYIILAATIFLSCRPFHKYWQIYPDPGSESIGRTTKADSCQPALSIQIIWTALALNASTDFYLMSIPVPMLWKSGLKLSKKIASTILFTSGLFIIVCALLRSVMITVDPVNGPQAAGAWSVRESFVATVVTNMPIVFPRLKLLFDRHVAPMLSLRSSKSGGHSATGFRTIGGGDGQGGDGGARRFRRHPPQSVNPLPTTKLTTVTTTLTVTESAEQLVEDEGIELQSGGKSPAPSDSAGATGPPQATGARAAARDTEAAAAGCSQRTGRGP</sequence>
<protein>
    <recommendedName>
        <fullName evidence="8">Rhodopsin domain-containing protein</fullName>
    </recommendedName>
</protein>
<dbReference type="eggNOG" id="ENOG502RSJA">
    <property type="taxonomic scope" value="Eukaryota"/>
</dbReference>
<dbReference type="RefSeq" id="XP_006671270.1">
    <property type="nucleotide sequence ID" value="XM_006671207.1"/>
</dbReference>
<evidence type="ECO:0000313" key="10">
    <source>
        <dbReference type="Proteomes" id="UP000001610"/>
    </source>
</evidence>
<dbReference type="InParanoid" id="G3JIK9"/>
<evidence type="ECO:0000259" key="8">
    <source>
        <dbReference type="Pfam" id="PF20684"/>
    </source>
</evidence>
<feature type="compositionally biased region" description="Gly residues" evidence="6">
    <location>
        <begin position="343"/>
        <end position="354"/>
    </location>
</feature>
<dbReference type="EMBL" id="JH126402">
    <property type="protein sequence ID" value="EGX91906.1"/>
    <property type="molecule type" value="Genomic_DNA"/>
</dbReference>
<keyword evidence="4 7" id="KW-0472">Membrane</keyword>
<name>G3JIK9_CORMM</name>
<dbReference type="Pfam" id="PF20684">
    <property type="entry name" value="Fung_rhodopsin"/>
    <property type="match status" value="1"/>
</dbReference>
<organism evidence="9 10">
    <name type="scientific">Cordyceps militaris (strain CM01)</name>
    <name type="common">Caterpillar fungus</name>
    <dbReference type="NCBI Taxonomy" id="983644"/>
    <lineage>
        <taxon>Eukaryota</taxon>
        <taxon>Fungi</taxon>
        <taxon>Dikarya</taxon>
        <taxon>Ascomycota</taxon>
        <taxon>Pezizomycotina</taxon>
        <taxon>Sordariomycetes</taxon>
        <taxon>Hypocreomycetidae</taxon>
        <taxon>Hypocreales</taxon>
        <taxon>Cordycipitaceae</taxon>
        <taxon>Cordyceps</taxon>
    </lineage>
</organism>
<dbReference type="GeneID" id="18168081"/>
<dbReference type="InterPro" id="IPR049326">
    <property type="entry name" value="Rhodopsin_dom_fungi"/>
</dbReference>
<feature type="compositionally biased region" description="Low complexity" evidence="6">
    <location>
        <begin position="412"/>
        <end position="425"/>
    </location>
</feature>
<feature type="region of interest" description="Disordered" evidence="6">
    <location>
        <begin position="396"/>
        <end position="445"/>
    </location>
</feature>
<evidence type="ECO:0000256" key="4">
    <source>
        <dbReference type="ARBA" id="ARBA00023136"/>
    </source>
</evidence>
<dbReference type="OrthoDB" id="4869415at2759"/>
<feature type="region of interest" description="Disordered" evidence="6">
    <location>
        <begin position="329"/>
        <end position="372"/>
    </location>
</feature>
<evidence type="ECO:0000256" key="3">
    <source>
        <dbReference type="ARBA" id="ARBA00022989"/>
    </source>
</evidence>
<evidence type="ECO:0000256" key="1">
    <source>
        <dbReference type="ARBA" id="ARBA00004141"/>
    </source>
</evidence>
<evidence type="ECO:0000256" key="5">
    <source>
        <dbReference type="ARBA" id="ARBA00038359"/>
    </source>
</evidence>
<dbReference type="Proteomes" id="UP000001610">
    <property type="component" value="Unassembled WGS sequence"/>
</dbReference>
<dbReference type="GO" id="GO:0016020">
    <property type="term" value="C:membrane"/>
    <property type="evidence" value="ECO:0007669"/>
    <property type="project" value="UniProtKB-SubCell"/>
</dbReference>
<accession>G3JIK9</accession>
<evidence type="ECO:0000313" key="9">
    <source>
        <dbReference type="EMBL" id="EGX91906.1"/>
    </source>
</evidence>
<reference evidence="9 10" key="1">
    <citation type="journal article" date="2011" name="Genome Biol.">
        <title>Genome sequence of the insect pathogenic fungus Cordyceps militaris, a valued traditional Chinese medicine.</title>
        <authorList>
            <person name="Zheng P."/>
            <person name="Xia Y."/>
            <person name="Xiao G."/>
            <person name="Xiong C."/>
            <person name="Hu X."/>
            <person name="Zhang S."/>
            <person name="Zheng H."/>
            <person name="Huang Y."/>
            <person name="Zhou Y."/>
            <person name="Wang S."/>
            <person name="Zhao G.P."/>
            <person name="Liu X."/>
            <person name="St Leger R.J."/>
            <person name="Wang C."/>
        </authorList>
    </citation>
    <scope>NUCLEOTIDE SEQUENCE [LARGE SCALE GENOMIC DNA]</scope>
    <source>
        <strain evidence="9 10">CM01</strain>
    </source>
</reference>
<dbReference type="AlphaFoldDB" id="G3JIK9"/>
<keyword evidence="2 7" id="KW-0812">Transmembrane</keyword>
<feature type="transmembrane region" description="Helical" evidence="7">
    <location>
        <begin position="165"/>
        <end position="185"/>
    </location>
</feature>